<organism evidence="10 11">
    <name type="scientific">Chitinophaga silvatica</name>
    <dbReference type="NCBI Taxonomy" id="2282649"/>
    <lineage>
        <taxon>Bacteria</taxon>
        <taxon>Pseudomonadati</taxon>
        <taxon>Bacteroidota</taxon>
        <taxon>Chitinophagia</taxon>
        <taxon>Chitinophagales</taxon>
        <taxon>Chitinophagaceae</taxon>
        <taxon>Chitinophaga</taxon>
    </lineage>
</organism>
<keyword evidence="7 8" id="KW-0472">Membrane</keyword>
<keyword evidence="11" id="KW-1185">Reference proteome</keyword>
<dbReference type="Gene3D" id="3.30.70.1450">
    <property type="entry name" value="Regulator of K+ conductance, C-terminal domain"/>
    <property type="match status" value="2"/>
</dbReference>
<dbReference type="SUPFAM" id="SSF116726">
    <property type="entry name" value="TrkA C-terminal domain-like"/>
    <property type="match status" value="2"/>
</dbReference>
<evidence type="ECO:0000256" key="1">
    <source>
        <dbReference type="ARBA" id="ARBA00004141"/>
    </source>
</evidence>
<feature type="transmembrane region" description="Helical" evidence="8">
    <location>
        <begin position="425"/>
        <end position="444"/>
    </location>
</feature>
<dbReference type="PANTHER" id="PTHR42751:SF3">
    <property type="entry name" value="SODIUM_GLUTAMATE SYMPORTER"/>
    <property type="match status" value="1"/>
</dbReference>
<feature type="transmembrane region" description="Helical" evidence="8">
    <location>
        <begin position="357"/>
        <end position="377"/>
    </location>
</feature>
<dbReference type="Gene3D" id="1.20.1530.20">
    <property type="match status" value="1"/>
</dbReference>
<dbReference type="InterPro" id="IPR036721">
    <property type="entry name" value="RCK_C_sf"/>
</dbReference>
<dbReference type="GO" id="GO:0015297">
    <property type="term" value="F:antiporter activity"/>
    <property type="evidence" value="ECO:0007669"/>
    <property type="project" value="InterPro"/>
</dbReference>
<feature type="transmembrane region" description="Helical" evidence="8">
    <location>
        <begin position="119"/>
        <end position="138"/>
    </location>
</feature>
<dbReference type="GO" id="GO:0016020">
    <property type="term" value="C:membrane"/>
    <property type="evidence" value="ECO:0007669"/>
    <property type="project" value="UniProtKB-SubCell"/>
</dbReference>
<accession>A0A3E1Y4L5</accession>
<comment type="similarity">
    <text evidence="2">Belongs to the monovalent cation:proton antiporter 2 (CPA2) transporter (TC 2.A.37) family.</text>
</comment>
<dbReference type="RefSeq" id="WP_116977825.1">
    <property type="nucleotide sequence ID" value="NZ_QPMM01000012.1"/>
</dbReference>
<dbReference type="Pfam" id="PF02080">
    <property type="entry name" value="TrkA_C"/>
    <property type="match status" value="2"/>
</dbReference>
<dbReference type="InterPro" id="IPR006037">
    <property type="entry name" value="RCK_C"/>
</dbReference>
<feature type="transmembrane region" description="Helical" evidence="8">
    <location>
        <begin position="61"/>
        <end position="79"/>
    </location>
</feature>
<keyword evidence="4" id="KW-0630">Potassium</keyword>
<evidence type="ECO:0000313" key="10">
    <source>
        <dbReference type="EMBL" id="RFS19638.1"/>
    </source>
</evidence>
<dbReference type="InterPro" id="IPR006153">
    <property type="entry name" value="Cation/H_exchanger_TM"/>
</dbReference>
<feature type="transmembrane region" description="Helical" evidence="8">
    <location>
        <begin position="184"/>
        <end position="209"/>
    </location>
</feature>
<evidence type="ECO:0000256" key="6">
    <source>
        <dbReference type="ARBA" id="ARBA00022989"/>
    </source>
</evidence>
<feature type="transmembrane region" description="Helical" evidence="8">
    <location>
        <begin position="499"/>
        <end position="520"/>
    </location>
</feature>
<dbReference type="OrthoDB" id="9781411at2"/>
<feature type="transmembrane region" description="Helical" evidence="8">
    <location>
        <begin position="221"/>
        <end position="241"/>
    </location>
</feature>
<feature type="transmembrane region" description="Helical" evidence="8">
    <location>
        <begin position="456"/>
        <end position="478"/>
    </location>
</feature>
<dbReference type="EMBL" id="QPMM01000012">
    <property type="protein sequence ID" value="RFS19638.1"/>
    <property type="molecule type" value="Genomic_DNA"/>
</dbReference>
<sequence length="749" mass="83051">MHLPQLIIDLALILGAAGVITLLFKRLKQPMVLGYIIAGFMVGPNFHLFPTIADSEGIKTWSEIGVIFLLFSLGLEFSFKKLMRVGGTAAITAFVEIACITVAGYYVGQLMGWGTMDSLFLGGLLASSSTTIIIRAFEELGIKKKPFTKIVFGVLVIEDIVVILMMVLLSTMAVSRQFQGTEMIFTILKLSFFLAIWFLAGIFLLPTFLKKMEKYINSETLLIISIALCLGMVILATQVGFSAELGAFIMGSIIAETTVSEKVEHLIQPVKDLFGAIFFVSVGMLIDPKMIGEYWGPVLWVTLLTIVGKFLSTSVGALLSGQTLRQSVQVGMSMAQVGEFAFIIATLGLSLGVTSDFLFPVAVGVSAITTFTTPYMIKYSVPLYEWLERVLPAKWIDNLNRYSASSQTLQADSDWKIVLRSYIKVIILNTVIMLAIILLNVYYIGPFVMKYIQNEWLARILSVVIGIAMMSPFIWALMIQKISSTAYKALWLDSKYNHGPLVVVEVVRNVVAVLLVGFLVNQYFPFWQALLGTGIVLACVLIVLRSQLQKYYSRIERRFLANLNARETADAAAAASKAPRHDLLPWDAQVSEIEVNPWSTLIDKPLMSLELREKYGINIGAIKRGDVTIYAPTRDEKIFPHDILTVIGTEQQLEEFGRVIDTLNVIPNNAVTDDNVGLTSILVDEYTGLKGQTMRNSGIRENTKALVVGIARGHDKILNPASDTVFEWGDVIWLVGDRKRIKEFRAPVK</sequence>
<feature type="domain" description="RCK C-terminal" evidence="9">
    <location>
        <begin position="663"/>
        <end position="749"/>
    </location>
</feature>
<feature type="domain" description="RCK C-terminal" evidence="9">
    <location>
        <begin position="578"/>
        <end position="662"/>
    </location>
</feature>
<feature type="transmembrane region" description="Helical" evidence="8">
    <location>
        <begin position="86"/>
        <end position="107"/>
    </location>
</feature>
<gene>
    <name evidence="10" type="ORF">DVR12_21275</name>
</gene>
<comment type="subcellular location">
    <subcellularLocation>
        <location evidence="1">Membrane</location>
        <topology evidence="1">Multi-pass membrane protein</topology>
    </subcellularLocation>
</comment>
<feature type="transmembrane region" description="Helical" evidence="8">
    <location>
        <begin position="150"/>
        <end position="172"/>
    </location>
</feature>
<keyword evidence="3" id="KW-0813">Transport</keyword>
<dbReference type="GO" id="GO:0006813">
    <property type="term" value="P:potassium ion transport"/>
    <property type="evidence" value="ECO:0007669"/>
    <property type="project" value="UniProtKB-KW"/>
</dbReference>
<keyword evidence="4" id="KW-0406">Ion transport</keyword>
<evidence type="ECO:0000259" key="9">
    <source>
        <dbReference type="PROSITE" id="PS51202"/>
    </source>
</evidence>
<feature type="transmembrane region" description="Helical" evidence="8">
    <location>
        <begin position="31"/>
        <end position="49"/>
    </location>
</feature>
<name>A0A3E1Y4L5_9BACT</name>
<protein>
    <submittedName>
        <fullName evidence="10">Sodium:proton antiporter</fullName>
    </submittedName>
</protein>
<keyword evidence="4" id="KW-0633">Potassium transport</keyword>
<feature type="transmembrane region" description="Helical" evidence="8">
    <location>
        <begin position="331"/>
        <end position="351"/>
    </location>
</feature>
<reference evidence="10 11" key="1">
    <citation type="submission" date="2018-07" db="EMBL/GenBank/DDBJ databases">
        <title>Chitinophaga K2CV101002-2 sp. nov., isolated from a monsoon evergreen broad-leaved forest soil.</title>
        <authorList>
            <person name="Lv Y."/>
        </authorList>
    </citation>
    <scope>NUCLEOTIDE SEQUENCE [LARGE SCALE GENOMIC DNA]</scope>
    <source>
        <strain evidence="10 11">GDMCC 1.1288</strain>
    </source>
</reference>
<dbReference type="Pfam" id="PF00999">
    <property type="entry name" value="Na_H_Exchanger"/>
    <property type="match status" value="1"/>
</dbReference>
<dbReference type="PANTHER" id="PTHR42751">
    <property type="entry name" value="SODIUM/HYDROGEN EXCHANGER FAMILY/TRKA DOMAIN PROTEIN"/>
    <property type="match status" value="1"/>
</dbReference>
<dbReference type="InterPro" id="IPR038770">
    <property type="entry name" value="Na+/solute_symporter_sf"/>
</dbReference>
<evidence type="ECO:0000313" key="11">
    <source>
        <dbReference type="Proteomes" id="UP000260644"/>
    </source>
</evidence>
<feature type="transmembrane region" description="Helical" evidence="8">
    <location>
        <begin position="6"/>
        <end position="24"/>
    </location>
</feature>
<dbReference type="GO" id="GO:0008324">
    <property type="term" value="F:monoatomic cation transmembrane transporter activity"/>
    <property type="evidence" value="ECO:0007669"/>
    <property type="project" value="InterPro"/>
</dbReference>
<dbReference type="PROSITE" id="PS51202">
    <property type="entry name" value="RCK_C"/>
    <property type="match status" value="2"/>
</dbReference>
<evidence type="ECO:0000256" key="4">
    <source>
        <dbReference type="ARBA" id="ARBA00022538"/>
    </source>
</evidence>
<dbReference type="GO" id="GO:1902600">
    <property type="term" value="P:proton transmembrane transport"/>
    <property type="evidence" value="ECO:0007669"/>
    <property type="project" value="InterPro"/>
</dbReference>
<keyword evidence="5 8" id="KW-0812">Transmembrane</keyword>
<dbReference type="AlphaFoldDB" id="A0A3E1Y4L5"/>
<evidence type="ECO:0000256" key="2">
    <source>
        <dbReference type="ARBA" id="ARBA00005551"/>
    </source>
</evidence>
<keyword evidence="6 8" id="KW-1133">Transmembrane helix</keyword>
<evidence type="ECO:0000256" key="3">
    <source>
        <dbReference type="ARBA" id="ARBA00022448"/>
    </source>
</evidence>
<feature type="transmembrane region" description="Helical" evidence="8">
    <location>
        <begin position="298"/>
        <end position="319"/>
    </location>
</feature>
<dbReference type="Proteomes" id="UP000260644">
    <property type="component" value="Unassembled WGS sequence"/>
</dbReference>
<evidence type="ECO:0000256" key="5">
    <source>
        <dbReference type="ARBA" id="ARBA00022692"/>
    </source>
</evidence>
<proteinExistence type="inferred from homology"/>
<evidence type="ECO:0000256" key="8">
    <source>
        <dbReference type="SAM" id="Phobius"/>
    </source>
</evidence>
<comment type="caution">
    <text evidence="10">The sequence shown here is derived from an EMBL/GenBank/DDBJ whole genome shotgun (WGS) entry which is preliminary data.</text>
</comment>
<feature type="transmembrane region" description="Helical" evidence="8">
    <location>
        <begin position="526"/>
        <end position="544"/>
    </location>
</feature>
<evidence type="ECO:0000256" key="7">
    <source>
        <dbReference type="ARBA" id="ARBA00023136"/>
    </source>
</evidence>